<accession>A0ABS4KFW8</accession>
<dbReference type="SUPFAM" id="SSF50156">
    <property type="entry name" value="PDZ domain-like"/>
    <property type="match status" value="1"/>
</dbReference>
<dbReference type="Gene3D" id="3.20.20.70">
    <property type="entry name" value="Aldolase class I"/>
    <property type="match status" value="1"/>
</dbReference>
<comment type="caution">
    <text evidence="4">The sequence shown here is derived from an EMBL/GenBank/DDBJ whole genome shotgun (WGS) entry which is preliminary data.</text>
</comment>
<evidence type="ECO:0000259" key="2">
    <source>
        <dbReference type="Pfam" id="PF17820"/>
    </source>
</evidence>
<proteinExistence type="predicted"/>
<dbReference type="InterPro" id="IPR041489">
    <property type="entry name" value="PDZ_6"/>
</dbReference>
<dbReference type="InterPro" id="IPR058240">
    <property type="entry name" value="rSAM_sf"/>
</dbReference>
<dbReference type="Pfam" id="PF19238">
    <property type="entry name" value="Radical_SAM_2"/>
    <property type="match status" value="1"/>
</dbReference>
<dbReference type="Pfam" id="PF04459">
    <property type="entry name" value="DUF512"/>
    <property type="match status" value="1"/>
</dbReference>
<dbReference type="Pfam" id="PF17820">
    <property type="entry name" value="PDZ_6"/>
    <property type="match status" value="1"/>
</dbReference>
<dbReference type="InterPro" id="IPR045375">
    <property type="entry name" value="Put_radical_SAM-like_N"/>
</dbReference>
<organism evidence="4 5">
    <name type="scientific">Acetoanaerobium pronyense</name>
    <dbReference type="NCBI Taxonomy" id="1482736"/>
    <lineage>
        <taxon>Bacteria</taxon>
        <taxon>Bacillati</taxon>
        <taxon>Bacillota</taxon>
        <taxon>Clostridia</taxon>
        <taxon>Peptostreptococcales</taxon>
        <taxon>Filifactoraceae</taxon>
        <taxon>Acetoanaerobium</taxon>
    </lineage>
</organism>
<protein>
    <submittedName>
        <fullName evidence="4">Radical SAM enzyme (TIGR03279 family)</fullName>
    </submittedName>
</protein>
<reference evidence="4 5" key="1">
    <citation type="submission" date="2021-03" db="EMBL/GenBank/DDBJ databases">
        <title>Genomic Encyclopedia of Type Strains, Phase IV (KMG-IV): sequencing the most valuable type-strain genomes for metagenomic binning, comparative biology and taxonomic classification.</title>
        <authorList>
            <person name="Goeker M."/>
        </authorList>
    </citation>
    <scope>NUCLEOTIDE SEQUENCE [LARGE SCALE GENOMIC DNA]</scope>
    <source>
        <strain evidence="4 5">DSM 27512</strain>
    </source>
</reference>
<evidence type="ECO:0000259" key="1">
    <source>
        <dbReference type="Pfam" id="PF04459"/>
    </source>
</evidence>
<dbReference type="EMBL" id="JAGGLI010000003">
    <property type="protein sequence ID" value="MBP2026660.1"/>
    <property type="molecule type" value="Genomic_DNA"/>
</dbReference>
<dbReference type="InterPro" id="IPR007549">
    <property type="entry name" value="DUF512"/>
</dbReference>
<name>A0ABS4KFW8_9FIRM</name>
<evidence type="ECO:0000313" key="4">
    <source>
        <dbReference type="EMBL" id="MBP2026660.1"/>
    </source>
</evidence>
<dbReference type="Gene3D" id="2.30.42.10">
    <property type="match status" value="1"/>
</dbReference>
<keyword evidence="5" id="KW-1185">Reference proteome</keyword>
<feature type="domain" description="PDZ" evidence="2">
    <location>
        <begin position="11"/>
        <end position="48"/>
    </location>
</feature>
<gene>
    <name evidence="4" type="ORF">J2Z35_000449</name>
</gene>
<evidence type="ECO:0000259" key="3">
    <source>
        <dbReference type="Pfam" id="PF19238"/>
    </source>
</evidence>
<dbReference type="SUPFAM" id="SSF102114">
    <property type="entry name" value="Radical SAM enzymes"/>
    <property type="match status" value="1"/>
</dbReference>
<feature type="domain" description="DUF512" evidence="1">
    <location>
        <begin position="226"/>
        <end position="427"/>
    </location>
</feature>
<dbReference type="InterPro" id="IPR013785">
    <property type="entry name" value="Aldolase_TIM"/>
</dbReference>
<sequence>MELNETKFKNIITKIEKGSIAEELEIKPGDILVSINNEKIEDIIEYKYLCCDEYIEMEILTKENELILFEIEKEIDEDIGIEFENPIIDSVKSCRNKCVFCFIDQLPQGMRDTLYFKDDDSRLSFLQGNFITMTNMGEKEIEKMIRYKISPVNISIHTTDSDLRIKMLGNRFAGNILENMTKLAKAEITMNGQIVLVKNLNDEENLEKTINDLKTLHPYLNSVAVVPIGITKYRENLYPVEIFDKESSIAVINQIHKLQEALLKELGTRFVFLSDEFYMMAGYEMPEENEYEGFVQLENGVGLTKKLEIEFLESINDIQNKKISRQISIATGTSAFNFISEISEKLCKVVEGLQVKVYKIKNEFFGETITVSGLITGSDIINQLKDQDLGDILLIPRSMMKADEDIFLDNITIKDLEKALNVEVQISEIDGKSFVKNVVGI</sequence>
<dbReference type="InterPro" id="IPR036034">
    <property type="entry name" value="PDZ_sf"/>
</dbReference>
<feature type="domain" description="Putative radical SAM N-terminal" evidence="3">
    <location>
        <begin position="73"/>
        <end position="223"/>
    </location>
</feature>
<evidence type="ECO:0000313" key="5">
    <source>
        <dbReference type="Proteomes" id="UP001314903"/>
    </source>
</evidence>
<dbReference type="RefSeq" id="WP_209658926.1">
    <property type="nucleotide sequence ID" value="NZ_JAGGLI010000003.1"/>
</dbReference>
<dbReference type="Proteomes" id="UP001314903">
    <property type="component" value="Unassembled WGS sequence"/>
</dbReference>